<dbReference type="OrthoDB" id="407598at2759"/>
<dbReference type="SUPFAM" id="SSF56672">
    <property type="entry name" value="DNA/RNA polymerases"/>
    <property type="match status" value="1"/>
</dbReference>
<dbReference type="Gene3D" id="3.10.10.10">
    <property type="entry name" value="HIV Type 1 Reverse Transcriptase, subunit A, domain 1"/>
    <property type="match status" value="1"/>
</dbReference>
<organism evidence="2 3">
    <name type="scientific">Cucumis melo var. makuwa</name>
    <name type="common">Oriental melon</name>
    <dbReference type="NCBI Taxonomy" id="1194695"/>
    <lineage>
        <taxon>Eukaryota</taxon>
        <taxon>Viridiplantae</taxon>
        <taxon>Streptophyta</taxon>
        <taxon>Embryophyta</taxon>
        <taxon>Tracheophyta</taxon>
        <taxon>Spermatophyta</taxon>
        <taxon>Magnoliopsida</taxon>
        <taxon>eudicotyledons</taxon>
        <taxon>Gunneridae</taxon>
        <taxon>Pentapetalae</taxon>
        <taxon>rosids</taxon>
        <taxon>fabids</taxon>
        <taxon>Cucurbitales</taxon>
        <taxon>Cucurbitaceae</taxon>
        <taxon>Benincaseae</taxon>
        <taxon>Cucumis</taxon>
    </lineage>
</organism>
<proteinExistence type="predicted"/>
<dbReference type="InterPro" id="IPR043502">
    <property type="entry name" value="DNA/RNA_pol_sf"/>
</dbReference>
<dbReference type="InterPro" id="IPR053134">
    <property type="entry name" value="RNA-dir_DNA_polymerase"/>
</dbReference>
<evidence type="ECO:0000313" key="2">
    <source>
        <dbReference type="EMBL" id="KAA0055583.1"/>
    </source>
</evidence>
<evidence type="ECO:0000259" key="1">
    <source>
        <dbReference type="Pfam" id="PF00078"/>
    </source>
</evidence>
<dbReference type="InterPro" id="IPR043128">
    <property type="entry name" value="Rev_trsase/Diguanyl_cyclase"/>
</dbReference>
<gene>
    <name evidence="2" type="ORF">E6C27_scaffold222G00640</name>
</gene>
<dbReference type="Gene3D" id="3.30.70.270">
    <property type="match status" value="2"/>
</dbReference>
<evidence type="ECO:0000313" key="3">
    <source>
        <dbReference type="Proteomes" id="UP000321393"/>
    </source>
</evidence>
<reference evidence="2 3" key="1">
    <citation type="submission" date="2019-08" db="EMBL/GenBank/DDBJ databases">
        <title>Draft genome sequences of two oriental melons (Cucumis melo L. var makuwa).</title>
        <authorList>
            <person name="Kwon S.-Y."/>
        </authorList>
    </citation>
    <scope>NUCLEOTIDE SEQUENCE [LARGE SCALE GENOMIC DNA]</scope>
    <source>
        <strain evidence="3">cv. SW 3</strain>
        <tissue evidence="2">Leaf</tissue>
    </source>
</reference>
<dbReference type="PANTHER" id="PTHR24559:SF444">
    <property type="entry name" value="REVERSE TRANSCRIPTASE DOMAIN-CONTAINING PROTEIN"/>
    <property type="match status" value="1"/>
</dbReference>
<dbReference type="InterPro" id="IPR000477">
    <property type="entry name" value="RT_dom"/>
</dbReference>
<sequence length="605" mass="69190">MLGGNINQITREQFKESFYEKFFFANLRYAKQQKFLNLKQCDMTVEPTTNSNALRLKVDMSLHERVDPSKAVEQGQPQDRSGRLRSEVYFECKKQGHTVDFCPQKLFGTTSNQTSTSSREGYLPLLIKRPNNLHMCLEVEPLGSILSVSTSSGEVIMDWLYANHASIDCSRKEVVFNPLSAASFKFKGSGTVVLLKVISAMKASKLLNQASKTPLRTINFAIELEPTTVPVSMAPYRMASVELKELKKKDGLMCLCIDYRELNKVAVKNRYPLPRIDDLFDQLQGATSFTKINLRLGYYQLRIRDSDIPKTAFHFRYRHYKFIVMSFGLTNAPAVFMDLMYRVFKDFLDTFVIVFIDDILIYSKTRAEHEKHLYQVLETLRANQLYAKFSKCEFWLKKVSFLGHVVSSEGVSVDQSKIEAVTSWPRPSTVSEVRSFLGLASYYRRFREDFSRIASPLTQLIRKGLLFDASKKGLDCVSMQHGKVVAYASQQAPLLRDFERAEIAVSVGEVISQLAQLSVQPTLRQRIIVAQLNDPYLVEKCHLAEAGQDEEFSISSDDVLMFERRLYVPANCAVKTELLIEAHSSPFSMHPNSTTMYQDLKRVYW</sequence>
<feature type="domain" description="Reverse transcriptase" evidence="1">
    <location>
        <begin position="253"/>
        <end position="405"/>
    </location>
</feature>
<dbReference type="PANTHER" id="PTHR24559">
    <property type="entry name" value="TRANSPOSON TY3-I GAG-POL POLYPROTEIN"/>
    <property type="match status" value="1"/>
</dbReference>
<dbReference type="Proteomes" id="UP000321393">
    <property type="component" value="Unassembled WGS sequence"/>
</dbReference>
<dbReference type="EMBL" id="SSTE01008485">
    <property type="protein sequence ID" value="KAA0055583.1"/>
    <property type="molecule type" value="Genomic_DNA"/>
</dbReference>
<protein>
    <submittedName>
        <fullName evidence="2">Ty3-gypsy retrotransposon protein</fullName>
    </submittedName>
</protein>
<name>A0A5A7UI28_CUCMM</name>
<dbReference type="Pfam" id="PF00078">
    <property type="entry name" value="RVT_1"/>
    <property type="match status" value="1"/>
</dbReference>
<comment type="caution">
    <text evidence="2">The sequence shown here is derived from an EMBL/GenBank/DDBJ whole genome shotgun (WGS) entry which is preliminary data.</text>
</comment>
<dbReference type="CDD" id="cd01647">
    <property type="entry name" value="RT_LTR"/>
    <property type="match status" value="1"/>
</dbReference>
<dbReference type="AlphaFoldDB" id="A0A5A7UI28"/>
<accession>A0A5A7UI28</accession>